<keyword evidence="3" id="KW-1185">Reference proteome</keyword>
<evidence type="ECO:0000256" key="1">
    <source>
        <dbReference type="SAM" id="MobiDB-lite"/>
    </source>
</evidence>
<evidence type="ECO:0000313" key="3">
    <source>
        <dbReference type="Proteomes" id="UP001162480"/>
    </source>
</evidence>
<feature type="region of interest" description="Disordered" evidence="1">
    <location>
        <begin position="34"/>
        <end position="61"/>
    </location>
</feature>
<protein>
    <submittedName>
        <fullName evidence="2">Uncharacterized protein</fullName>
    </submittedName>
</protein>
<reference evidence="2" key="1">
    <citation type="submission" date="2023-08" db="EMBL/GenBank/DDBJ databases">
        <authorList>
            <person name="Alioto T."/>
            <person name="Alioto T."/>
            <person name="Gomez Garrido J."/>
        </authorList>
    </citation>
    <scope>NUCLEOTIDE SEQUENCE</scope>
</reference>
<accession>A0AA36APF3</accession>
<sequence>MVAGETGKTAMLRQVVAVTKTGTIHATVVVIADGGSRTNNSSDGEEIGGGSDSSDGDYKTSGYKSRQYYQQRLQQQHRTRDHVTAYTSQTKMKRNYEYHSTQQRDKFKRFTSIITISNIDYTESTETQVQTPNNPGRKSLSYCQEFEIKMSKFLSGCKRIKTKREYLLDNDFSVLENHKSPYGLTSDLSPVIDVFIFDGITVQAIRP</sequence>
<gene>
    <name evidence="2" type="ORF">OCTVUL_1B013462</name>
</gene>
<organism evidence="2 3">
    <name type="scientific">Octopus vulgaris</name>
    <name type="common">Common octopus</name>
    <dbReference type="NCBI Taxonomy" id="6645"/>
    <lineage>
        <taxon>Eukaryota</taxon>
        <taxon>Metazoa</taxon>
        <taxon>Spiralia</taxon>
        <taxon>Lophotrochozoa</taxon>
        <taxon>Mollusca</taxon>
        <taxon>Cephalopoda</taxon>
        <taxon>Coleoidea</taxon>
        <taxon>Octopodiformes</taxon>
        <taxon>Octopoda</taxon>
        <taxon>Incirrata</taxon>
        <taxon>Octopodidae</taxon>
        <taxon>Octopus</taxon>
    </lineage>
</organism>
<dbReference type="AlphaFoldDB" id="A0AA36APF3"/>
<name>A0AA36APF3_OCTVU</name>
<dbReference type="EMBL" id="OX597816">
    <property type="protein sequence ID" value="CAI9719201.1"/>
    <property type="molecule type" value="Genomic_DNA"/>
</dbReference>
<evidence type="ECO:0000313" key="2">
    <source>
        <dbReference type="EMBL" id="CAI9719201.1"/>
    </source>
</evidence>
<dbReference type="Proteomes" id="UP001162480">
    <property type="component" value="Chromosome 3"/>
</dbReference>
<proteinExistence type="predicted"/>